<evidence type="ECO:0000313" key="3">
    <source>
        <dbReference type="Proteomes" id="UP001212841"/>
    </source>
</evidence>
<dbReference type="EMBL" id="JADGJD010001443">
    <property type="protein sequence ID" value="KAJ3042127.1"/>
    <property type="molecule type" value="Genomic_DNA"/>
</dbReference>
<feature type="transmembrane region" description="Helical" evidence="1">
    <location>
        <begin position="39"/>
        <end position="57"/>
    </location>
</feature>
<proteinExistence type="predicted"/>
<sequence>MCYTVEFVLWDILVVLAVVLLILWILSLTHIIFVNLGPLLHIFLVVGILFLLVWLFIRCCRRGGRTRSRHVV</sequence>
<evidence type="ECO:0000313" key="2">
    <source>
        <dbReference type="EMBL" id="KAJ3042127.1"/>
    </source>
</evidence>
<gene>
    <name evidence="2" type="ORF">HK097_002114</name>
</gene>
<organism evidence="2 3">
    <name type="scientific">Rhizophlyctis rosea</name>
    <dbReference type="NCBI Taxonomy" id="64517"/>
    <lineage>
        <taxon>Eukaryota</taxon>
        <taxon>Fungi</taxon>
        <taxon>Fungi incertae sedis</taxon>
        <taxon>Chytridiomycota</taxon>
        <taxon>Chytridiomycota incertae sedis</taxon>
        <taxon>Chytridiomycetes</taxon>
        <taxon>Rhizophlyctidales</taxon>
        <taxon>Rhizophlyctidaceae</taxon>
        <taxon>Rhizophlyctis</taxon>
    </lineage>
</organism>
<dbReference type="Proteomes" id="UP001212841">
    <property type="component" value="Unassembled WGS sequence"/>
</dbReference>
<keyword evidence="1" id="KW-0472">Membrane</keyword>
<keyword evidence="1" id="KW-0812">Transmembrane</keyword>
<keyword evidence="3" id="KW-1185">Reference proteome</keyword>
<keyword evidence="1" id="KW-1133">Transmembrane helix</keyword>
<accession>A0AAD5S5S5</accession>
<evidence type="ECO:0000256" key="1">
    <source>
        <dbReference type="SAM" id="Phobius"/>
    </source>
</evidence>
<comment type="caution">
    <text evidence="2">The sequence shown here is derived from an EMBL/GenBank/DDBJ whole genome shotgun (WGS) entry which is preliminary data.</text>
</comment>
<reference evidence="2" key="1">
    <citation type="submission" date="2020-05" db="EMBL/GenBank/DDBJ databases">
        <title>Phylogenomic resolution of chytrid fungi.</title>
        <authorList>
            <person name="Stajich J.E."/>
            <person name="Amses K."/>
            <person name="Simmons R."/>
            <person name="Seto K."/>
            <person name="Myers J."/>
            <person name="Bonds A."/>
            <person name="Quandt C.A."/>
            <person name="Barry K."/>
            <person name="Liu P."/>
            <person name="Grigoriev I."/>
            <person name="Longcore J.E."/>
            <person name="James T.Y."/>
        </authorList>
    </citation>
    <scope>NUCLEOTIDE SEQUENCE</scope>
    <source>
        <strain evidence="2">JEL0318</strain>
    </source>
</reference>
<protein>
    <submittedName>
        <fullName evidence="2">Uncharacterized protein</fullName>
    </submittedName>
</protein>
<dbReference type="AlphaFoldDB" id="A0AAD5S5S5"/>
<name>A0AAD5S5S5_9FUNG</name>
<feature type="transmembrane region" description="Helical" evidence="1">
    <location>
        <begin position="7"/>
        <end position="33"/>
    </location>
</feature>